<dbReference type="SUPFAM" id="SSF51735">
    <property type="entry name" value="NAD(P)-binding Rossmann-fold domains"/>
    <property type="match status" value="1"/>
</dbReference>
<keyword evidence="5" id="KW-1185">Reference proteome</keyword>
<gene>
    <name evidence="4" type="ORF">FKR84_00820</name>
</gene>
<reference evidence="4 5" key="1">
    <citation type="submission" date="2019-06" db="EMBL/GenBank/DDBJ databases">
        <title>Flavibacter putida gen. nov., sp. nov., a novel marine bacterium of the family Flavobacteriaceae isolated from coastal seawater.</title>
        <authorList>
            <person name="Feng X."/>
        </authorList>
    </citation>
    <scope>NUCLEOTIDE SEQUENCE [LARGE SCALE GENOMIC DNA]</scope>
    <source>
        <strain evidence="4 5">PLHSN227</strain>
    </source>
</reference>
<evidence type="ECO:0000313" key="4">
    <source>
        <dbReference type="EMBL" id="TQD40552.1"/>
    </source>
</evidence>
<name>A0A508A3W3_9FLAO</name>
<dbReference type="PRINTS" id="PR00081">
    <property type="entry name" value="GDHRDH"/>
</dbReference>
<dbReference type="Pfam" id="PF00106">
    <property type="entry name" value="adh_short"/>
    <property type="match status" value="1"/>
</dbReference>
<dbReference type="PANTHER" id="PTHR42901">
    <property type="entry name" value="ALCOHOL DEHYDROGENASE"/>
    <property type="match status" value="1"/>
</dbReference>
<organism evidence="4 5">
    <name type="scientific">Haloflavibacter putidus</name>
    <dbReference type="NCBI Taxonomy" id="2576776"/>
    <lineage>
        <taxon>Bacteria</taxon>
        <taxon>Pseudomonadati</taxon>
        <taxon>Bacteroidota</taxon>
        <taxon>Flavobacteriia</taxon>
        <taxon>Flavobacteriales</taxon>
        <taxon>Flavobacteriaceae</taxon>
        <taxon>Haloflavibacter</taxon>
    </lineage>
</organism>
<protein>
    <submittedName>
        <fullName evidence="4">SDR family NAD(P)-dependent oxidoreductase</fullName>
    </submittedName>
</protein>
<dbReference type="AlphaFoldDB" id="A0A508A3W3"/>
<dbReference type="PROSITE" id="PS00061">
    <property type="entry name" value="ADH_SHORT"/>
    <property type="match status" value="1"/>
</dbReference>
<dbReference type="InterPro" id="IPR002347">
    <property type="entry name" value="SDR_fam"/>
</dbReference>
<evidence type="ECO:0000256" key="1">
    <source>
        <dbReference type="ARBA" id="ARBA00006484"/>
    </source>
</evidence>
<evidence type="ECO:0000256" key="2">
    <source>
        <dbReference type="ARBA" id="ARBA00023002"/>
    </source>
</evidence>
<dbReference type="Gene3D" id="3.40.50.720">
    <property type="entry name" value="NAD(P)-binding Rossmann-like Domain"/>
    <property type="match status" value="1"/>
</dbReference>
<dbReference type="GO" id="GO:0016616">
    <property type="term" value="F:oxidoreductase activity, acting on the CH-OH group of donors, NAD or NADP as acceptor"/>
    <property type="evidence" value="ECO:0007669"/>
    <property type="project" value="UniProtKB-ARBA"/>
</dbReference>
<keyword evidence="2" id="KW-0560">Oxidoreductase</keyword>
<dbReference type="PRINTS" id="PR00080">
    <property type="entry name" value="SDRFAMILY"/>
</dbReference>
<dbReference type="EMBL" id="VIAR01000001">
    <property type="protein sequence ID" value="TQD40552.1"/>
    <property type="molecule type" value="Genomic_DNA"/>
</dbReference>
<dbReference type="InterPro" id="IPR036291">
    <property type="entry name" value="NAD(P)-bd_dom_sf"/>
</dbReference>
<proteinExistence type="inferred from homology"/>
<accession>A0A508A3W3</accession>
<dbReference type="PANTHER" id="PTHR42901:SF1">
    <property type="entry name" value="ALCOHOL DEHYDROGENASE"/>
    <property type="match status" value="1"/>
</dbReference>
<evidence type="ECO:0000313" key="5">
    <source>
        <dbReference type="Proteomes" id="UP000317169"/>
    </source>
</evidence>
<dbReference type="RefSeq" id="WP_141420284.1">
    <property type="nucleotide sequence ID" value="NZ_VIAR01000001.1"/>
</dbReference>
<dbReference type="Proteomes" id="UP000317169">
    <property type="component" value="Unassembled WGS sequence"/>
</dbReference>
<dbReference type="FunFam" id="3.40.50.720:FF:000047">
    <property type="entry name" value="NADP-dependent L-serine/L-allo-threonine dehydrogenase"/>
    <property type="match status" value="1"/>
</dbReference>
<comment type="similarity">
    <text evidence="1 3">Belongs to the short-chain dehydrogenases/reductases (SDR) family.</text>
</comment>
<dbReference type="InterPro" id="IPR020904">
    <property type="entry name" value="Sc_DH/Rdtase_CS"/>
</dbReference>
<evidence type="ECO:0000256" key="3">
    <source>
        <dbReference type="RuleBase" id="RU000363"/>
    </source>
</evidence>
<comment type="caution">
    <text evidence="4">The sequence shown here is derived from an EMBL/GenBank/DDBJ whole genome shotgun (WGS) entry which is preliminary data.</text>
</comment>
<sequence length="250" mass="27660">MPSTVLITGATSGIGKAVAERLAQENFQLVLCGRRLERLEKLEKELSQQTAVLCLNFDVRDKEELQQKVESLPEKFQQIDILINNAANAHGKDLIQDGNTTDWDAMIDINIKGLLYMTKAILPGMLERKKGHILHIGSTAGKEVYPTGNVYSATKHAVDAINKSMRLDLNGTGVKVGAINPGLVETEFSEIRFKGDKEKAKKVYEGYTPLQPKDVAEIIHFMLTRPAHVNIADLMVMCTDQASSTIIDKK</sequence>
<dbReference type="OrthoDB" id="9775296at2"/>